<dbReference type="Pfam" id="PF24802">
    <property type="entry name" value="DUF7703"/>
    <property type="match status" value="1"/>
</dbReference>
<dbReference type="AlphaFoldDB" id="A0A6A6HVF7"/>
<dbReference type="EMBL" id="ML987210">
    <property type="protein sequence ID" value="KAF2241748.1"/>
    <property type="molecule type" value="Genomic_DNA"/>
</dbReference>
<keyword evidence="1" id="KW-1133">Transmembrane helix</keyword>
<reference evidence="3" key="1">
    <citation type="journal article" date="2020" name="Stud. Mycol.">
        <title>101 Dothideomycetes genomes: a test case for predicting lifestyles and emergence of pathogens.</title>
        <authorList>
            <person name="Haridas S."/>
            <person name="Albert R."/>
            <person name="Binder M."/>
            <person name="Bloem J."/>
            <person name="Labutti K."/>
            <person name="Salamov A."/>
            <person name="Andreopoulos B."/>
            <person name="Baker S."/>
            <person name="Barry K."/>
            <person name="Bills G."/>
            <person name="Bluhm B."/>
            <person name="Cannon C."/>
            <person name="Castanera R."/>
            <person name="Culley D."/>
            <person name="Daum C."/>
            <person name="Ezra D."/>
            <person name="Gonzalez J."/>
            <person name="Henrissat B."/>
            <person name="Kuo A."/>
            <person name="Liang C."/>
            <person name="Lipzen A."/>
            <person name="Lutzoni F."/>
            <person name="Magnuson J."/>
            <person name="Mondo S."/>
            <person name="Nolan M."/>
            <person name="Ohm R."/>
            <person name="Pangilinan J."/>
            <person name="Park H.-J."/>
            <person name="Ramirez L."/>
            <person name="Alfaro M."/>
            <person name="Sun H."/>
            <person name="Tritt A."/>
            <person name="Yoshinaga Y."/>
            <person name="Zwiers L.-H."/>
            <person name="Turgeon B."/>
            <person name="Goodwin S."/>
            <person name="Spatafora J."/>
            <person name="Crous P."/>
            <person name="Grigoriev I."/>
        </authorList>
    </citation>
    <scope>NUCLEOTIDE SEQUENCE</scope>
    <source>
        <strain evidence="3">CBS 122368</strain>
    </source>
</reference>
<gene>
    <name evidence="3" type="ORF">BU26DRAFT_169714</name>
</gene>
<feature type="transmembrane region" description="Helical" evidence="1">
    <location>
        <begin position="77"/>
        <end position="102"/>
    </location>
</feature>
<keyword evidence="1" id="KW-0812">Transmembrane</keyword>
<keyword evidence="1" id="KW-0472">Membrane</keyword>
<sequence>MSGMSSPDNRFMGVYDSNTLAVVICSALALYNALELELLVFTTFHAYRGLYFWSLVLAGFGIIPYVLGFLIEYFRLSYLALGIAIDTVGWSLMVTGQSVVLYSRLWLVFGGGHRRLLRGIKWMIIINGIVFHGTTAIVVYGSHFGHNTYTFGAAYNVVERIQMCGFCVQEFILSGLYIWKALDIISSAERKRSHHLMWQLFSINVIIIVLDIALLTIEFMSYHVLQQTVKGLTYSVKLKLELAILNKLVELSSANVRASTLTFGNTNDFLDPTKTVWDITRFTPAFSSSLHTYPKWMSDLEKSGIQRIESAYSPTESTWLRAKRSSPLAADANEYFPDIIQPVSTMPDPRLDTREKGSATDLLYADAVRRIASPG</sequence>
<feature type="transmembrane region" description="Helical" evidence="1">
    <location>
        <begin position="50"/>
        <end position="71"/>
    </location>
</feature>
<keyword evidence="4" id="KW-1185">Reference proteome</keyword>
<dbReference type="PANTHER" id="PTHR37013:SF3">
    <property type="entry name" value="INTEGRAL MEMBRANE PROTEIN (AFU_ORTHOLOGUE AFUA_1G05950)"/>
    <property type="match status" value="1"/>
</dbReference>
<protein>
    <recommendedName>
        <fullName evidence="2">DUF7703 domain-containing protein</fullName>
    </recommendedName>
</protein>
<evidence type="ECO:0000256" key="1">
    <source>
        <dbReference type="SAM" id="Phobius"/>
    </source>
</evidence>
<name>A0A6A6HVF7_9PLEO</name>
<dbReference type="GeneID" id="54573585"/>
<dbReference type="Proteomes" id="UP000800094">
    <property type="component" value="Unassembled WGS sequence"/>
</dbReference>
<evidence type="ECO:0000313" key="3">
    <source>
        <dbReference type="EMBL" id="KAF2241748.1"/>
    </source>
</evidence>
<evidence type="ECO:0000259" key="2">
    <source>
        <dbReference type="Pfam" id="PF24802"/>
    </source>
</evidence>
<dbReference type="OrthoDB" id="405906at2759"/>
<feature type="transmembrane region" description="Helical" evidence="1">
    <location>
        <begin position="160"/>
        <end position="179"/>
    </location>
</feature>
<feature type="domain" description="DUF7703" evidence="2">
    <location>
        <begin position="16"/>
        <end position="252"/>
    </location>
</feature>
<feature type="transmembrane region" description="Helical" evidence="1">
    <location>
        <begin position="200"/>
        <end position="225"/>
    </location>
</feature>
<proteinExistence type="predicted"/>
<feature type="transmembrane region" description="Helical" evidence="1">
    <location>
        <begin position="122"/>
        <end position="140"/>
    </location>
</feature>
<dbReference type="PANTHER" id="PTHR37013">
    <property type="entry name" value="INTEGRAL MEMBRANE PROTEIN (AFU_ORTHOLOGUE AFUA_1G05950)-RELATED"/>
    <property type="match status" value="1"/>
</dbReference>
<organism evidence="3 4">
    <name type="scientific">Trematosphaeria pertusa</name>
    <dbReference type="NCBI Taxonomy" id="390896"/>
    <lineage>
        <taxon>Eukaryota</taxon>
        <taxon>Fungi</taxon>
        <taxon>Dikarya</taxon>
        <taxon>Ascomycota</taxon>
        <taxon>Pezizomycotina</taxon>
        <taxon>Dothideomycetes</taxon>
        <taxon>Pleosporomycetidae</taxon>
        <taxon>Pleosporales</taxon>
        <taxon>Massarineae</taxon>
        <taxon>Trematosphaeriaceae</taxon>
        <taxon>Trematosphaeria</taxon>
    </lineage>
</organism>
<feature type="transmembrane region" description="Helical" evidence="1">
    <location>
        <begin position="20"/>
        <end position="41"/>
    </location>
</feature>
<evidence type="ECO:0000313" key="4">
    <source>
        <dbReference type="Proteomes" id="UP000800094"/>
    </source>
</evidence>
<accession>A0A6A6HVF7</accession>
<dbReference type="RefSeq" id="XP_033676752.1">
    <property type="nucleotide sequence ID" value="XM_033820255.1"/>
</dbReference>
<dbReference type="InterPro" id="IPR056120">
    <property type="entry name" value="DUF7703"/>
</dbReference>